<evidence type="ECO:0000256" key="1">
    <source>
        <dbReference type="SAM" id="SignalP"/>
    </source>
</evidence>
<evidence type="ECO:0000313" key="2">
    <source>
        <dbReference type="EMBL" id="SYX81836.1"/>
    </source>
</evidence>
<keyword evidence="1" id="KW-0732">Signal</keyword>
<feature type="signal peptide" evidence="1">
    <location>
        <begin position="1"/>
        <end position="28"/>
    </location>
</feature>
<feature type="chain" id="PRO_5016946211" description="Lipoprotein" evidence="1">
    <location>
        <begin position="29"/>
        <end position="330"/>
    </location>
</feature>
<name>A0A383R680_PAEAL</name>
<evidence type="ECO:0000313" key="3">
    <source>
        <dbReference type="Proteomes" id="UP000304148"/>
    </source>
</evidence>
<accession>A0A383R680</accession>
<protein>
    <recommendedName>
        <fullName evidence="4">Lipoprotein</fullName>
    </recommendedName>
</protein>
<dbReference type="Proteomes" id="UP000304148">
    <property type="component" value="Chromosome"/>
</dbReference>
<sequence>MKSWNKVWICMMAAALVLTALPATESYAAKTVTQANEQNTMKLTDLDKEIQEKIKKEVRDLSGLSIVEADVNMEGSNLTITFKDNIGNMMMNKNTNNIMFLNLRLTFDQLDKTKQNKMLGLLKELNNKRKYAPKQVDIHKSSDETRISMLGEDFAASMTDQDHTAYIDFSYKNIDASVRKNAEAALKKFSNGGNPKLTRAQLHKFVSKDPKMKEDSYVWRINGGDEDHWIGLEIGAVTGKIYDVLIKKVDVPDKDQAYADLDIKKVKAAVEAKTKSIFNVSLGGYEAKQESKYGNKFAFTKKGSPTIEARVDLKGNCFGISLLPENGKRN</sequence>
<dbReference type="EMBL" id="LS992241">
    <property type="protein sequence ID" value="SYX81836.1"/>
    <property type="molecule type" value="Genomic_DNA"/>
</dbReference>
<evidence type="ECO:0008006" key="4">
    <source>
        <dbReference type="Google" id="ProtNLM"/>
    </source>
</evidence>
<gene>
    <name evidence="2" type="ORF">PBLR_10255</name>
</gene>
<dbReference type="AlphaFoldDB" id="A0A383R680"/>
<dbReference type="RefSeq" id="WP_138184392.1">
    <property type="nucleotide sequence ID" value="NZ_LS992241.1"/>
</dbReference>
<organism evidence="2 3">
    <name type="scientific">Paenibacillus alvei</name>
    <name type="common">Bacillus alvei</name>
    <dbReference type="NCBI Taxonomy" id="44250"/>
    <lineage>
        <taxon>Bacteria</taxon>
        <taxon>Bacillati</taxon>
        <taxon>Bacillota</taxon>
        <taxon>Bacilli</taxon>
        <taxon>Bacillales</taxon>
        <taxon>Paenibacillaceae</taxon>
        <taxon>Paenibacillus</taxon>
    </lineage>
</organism>
<reference evidence="3" key="1">
    <citation type="submission" date="2018-08" db="EMBL/GenBank/DDBJ databases">
        <authorList>
            <person name="Chevrot R."/>
        </authorList>
    </citation>
    <scope>NUCLEOTIDE SEQUENCE [LARGE SCALE GENOMIC DNA]</scope>
</reference>
<proteinExistence type="predicted"/>